<dbReference type="NCBIfam" id="TIGR02985">
    <property type="entry name" value="Sig70_bacteroi1"/>
    <property type="match status" value="1"/>
</dbReference>
<keyword evidence="2" id="KW-0805">Transcription regulation</keyword>
<feature type="domain" description="RNA polymerase sigma factor 70 region 4 type 2" evidence="6">
    <location>
        <begin position="128"/>
        <end position="175"/>
    </location>
</feature>
<dbReference type="Pfam" id="PF08281">
    <property type="entry name" value="Sigma70_r4_2"/>
    <property type="match status" value="1"/>
</dbReference>
<evidence type="ECO:0000259" key="6">
    <source>
        <dbReference type="Pfam" id="PF08281"/>
    </source>
</evidence>
<dbReference type="PANTHER" id="PTHR43133">
    <property type="entry name" value="RNA POLYMERASE ECF-TYPE SIGMA FACTO"/>
    <property type="match status" value="1"/>
</dbReference>
<reference evidence="8" key="1">
    <citation type="submission" date="2016-12" db="EMBL/GenBank/DDBJ databases">
        <authorList>
            <person name="Varghese N."/>
            <person name="Submissions S."/>
        </authorList>
    </citation>
    <scope>NUCLEOTIDE SEQUENCE [LARGE SCALE GENOMIC DNA]</scope>
    <source>
        <strain evidence="8">DSM 25035</strain>
    </source>
</reference>
<keyword evidence="8" id="KW-1185">Reference proteome</keyword>
<dbReference type="InterPro" id="IPR007627">
    <property type="entry name" value="RNA_pol_sigma70_r2"/>
</dbReference>
<dbReference type="OrthoDB" id="1097528at2"/>
<dbReference type="AlphaFoldDB" id="A0A1M7ZEN5"/>
<evidence type="ECO:0000313" key="8">
    <source>
        <dbReference type="Proteomes" id="UP000184609"/>
    </source>
</evidence>
<evidence type="ECO:0000256" key="4">
    <source>
        <dbReference type="ARBA" id="ARBA00023163"/>
    </source>
</evidence>
<comment type="similarity">
    <text evidence="1">Belongs to the sigma-70 factor family. ECF subfamily.</text>
</comment>
<evidence type="ECO:0000259" key="5">
    <source>
        <dbReference type="Pfam" id="PF04542"/>
    </source>
</evidence>
<dbReference type="SUPFAM" id="SSF88946">
    <property type="entry name" value="Sigma2 domain of RNA polymerase sigma factors"/>
    <property type="match status" value="1"/>
</dbReference>
<accession>A0A1M7ZEN5</accession>
<dbReference type="STRING" id="1073327.SAMN04488108_2639"/>
<dbReference type="Proteomes" id="UP000184609">
    <property type="component" value="Unassembled WGS sequence"/>
</dbReference>
<dbReference type="RefSeq" id="WP_073572257.1">
    <property type="nucleotide sequence ID" value="NZ_FRXN01000003.1"/>
</dbReference>
<name>A0A1M7ZEN5_9BACT</name>
<dbReference type="InterPro" id="IPR013325">
    <property type="entry name" value="RNA_pol_sigma_r2"/>
</dbReference>
<dbReference type="InterPro" id="IPR013249">
    <property type="entry name" value="RNA_pol_sigma70_r4_t2"/>
</dbReference>
<feature type="domain" description="RNA polymerase sigma-70 region 2" evidence="5">
    <location>
        <begin position="27"/>
        <end position="92"/>
    </location>
</feature>
<dbReference type="GO" id="GO:0003677">
    <property type="term" value="F:DNA binding"/>
    <property type="evidence" value="ECO:0007669"/>
    <property type="project" value="InterPro"/>
</dbReference>
<dbReference type="NCBIfam" id="TIGR02937">
    <property type="entry name" value="sigma70-ECF"/>
    <property type="match status" value="1"/>
</dbReference>
<evidence type="ECO:0000313" key="7">
    <source>
        <dbReference type="EMBL" id="SHO63269.1"/>
    </source>
</evidence>
<dbReference type="PANTHER" id="PTHR43133:SF46">
    <property type="entry name" value="RNA POLYMERASE SIGMA-70 FACTOR ECF SUBFAMILY"/>
    <property type="match status" value="1"/>
</dbReference>
<dbReference type="Gene3D" id="1.10.10.10">
    <property type="entry name" value="Winged helix-like DNA-binding domain superfamily/Winged helix DNA-binding domain"/>
    <property type="match status" value="1"/>
</dbReference>
<gene>
    <name evidence="7" type="ORF">SAMN04488108_2639</name>
</gene>
<dbReference type="InterPro" id="IPR039425">
    <property type="entry name" value="RNA_pol_sigma-70-like"/>
</dbReference>
<dbReference type="GO" id="GO:0016987">
    <property type="term" value="F:sigma factor activity"/>
    <property type="evidence" value="ECO:0007669"/>
    <property type="project" value="UniProtKB-KW"/>
</dbReference>
<evidence type="ECO:0000256" key="3">
    <source>
        <dbReference type="ARBA" id="ARBA00023082"/>
    </source>
</evidence>
<sequence length="199" mass="23489">MSEKSNIDNRLLKGIKNGSDLAFEEAYNRYWKQLFNFGMKKLDQRETVEGIVQEVFIDLWVRRSKLEINQTLSTYLHSSVNYKIINQYKSQSVRRKYLDTLKSQYAHLEFSIEEMIHFNDLKLRISSITEEFPSQRKKAYDLRFNKGLSYKEIAETMKISASTVEKHLIRAIKDLRISLKELTLTGSLLLSQDFLFCII</sequence>
<dbReference type="InterPro" id="IPR014327">
    <property type="entry name" value="RNA_pol_sigma70_bacteroid"/>
</dbReference>
<dbReference type="InterPro" id="IPR036388">
    <property type="entry name" value="WH-like_DNA-bd_sf"/>
</dbReference>
<dbReference type="SUPFAM" id="SSF88659">
    <property type="entry name" value="Sigma3 and sigma4 domains of RNA polymerase sigma factors"/>
    <property type="match status" value="1"/>
</dbReference>
<dbReference type="InterPro" id="IPR014284">
    <property type="entry name" value="RNA_pol_sigma-70_dom"/>
</dbReference>
<dbReference type="Gene3D" id="1.10.1740.10">
    <property type="match status" value="1"/>
</dbReference>
<dbReference type="InterPro" id="IPR013324">
    <property type="entry name" value="RNA_pol_sigma_r3/r4-like"/>
</dbReference>
<dbReference type="EMBL" id="FRXN01000003">
    <property type="protein sequence ID" value="SHO63269.1"/>
    <property type="molecule type" value="Genomic_DNA"/>
</dbReference>
<evidence type="ECO:0000256" key="2">
    <source>
        <dbReference type="ARBA" id="ARBA00023015"/>
    </source>
</evidence>
<keyword evidence="4" id="KW-0804">Transcription</keyword>
<proteinExistence type="inferred from homology"/>
<protein>
    <submittedName>
        <fullName evidence="7">RNA polymerase sigma-70 factor, ECF subfamily</fullName>
    </submittedName>
</protein>
<dbReference type="GO" id="GO:0006352">
    <property type="term" value="P:DNA-templated transcription initiation"/>
    <property type="evidence" value="ECO:0007669"/>
    <property type="project" value="InterPro"/>
</dbReference>
<evidence type="ECO:0000256" key="1">
    <source>
        <dbReference type="ARBA" id="ARBA00010641"/>
    </source>
</evidence>
<keyword evidence="3" id="KW-0731">Sigma factor</keyword>
<organism evidence="7 8">
    <name type="scientific">Algoriphagus zhangzhouensis</name>
    <dbReference type="NCBI Taxonomy" id="1073327"/>
    <lineage>
        <taxon>Bacteria</taxon>
        <taxon>Pseudomonadati</taxon>
        <taxon>Bacteroidota</taxon>
        <taxon>Cytophagia</taxon>
        <taxon>Cytophagales</taxon>
        <taxon>Cyclobacteriaceae</taxon>
        <taxon>Algoriphagus</taxon>
    </lineage>
</organism>
<dbReference type="Pfam" id="PF04542">
    <property type="entry name" value="Sigma70_r2"/>
    <property type="match status" value="1"/>
</dbReference>